<sequence length="96" mass="10476">MGEMEEVSVAKAVKNTVLRANGDNAVIAGSYVQTRAAGEQYSLGDNEQHPGKTFFLQSVDFKLAQQTFNTTYKTVRKVSLRPVTVTHFSGRAPPVS</sequence>
<comment type="caution">
    <text evidence="1">The sequence shown here is derived from an EMBL/GenBank/DDBJ whole genome shotgun (WGS) entry which is preliminary data.</text>
</comment>
<gene>
    <name evidence="1" type="ORF">GCM10011339_31030</name>
</gene>
<name>A0ABQ1V5T2_9BACT</name>
<evidence type="ECO:0000313" key="1">
    <source>
        <dbReference type="EMBL" id="GGF40259.1"/>
    </source>
</evidence>
<accession>A0ABQ1V5T2</accession>
<dbReference type="EMBL" id="BMIU01000016">
    <property type="protein sequence ID" value="GGF40259.1"/>
    <property type="molecule type" value="Genomic_DNA"/>
</dbReference>
<dbReference type="Proteomes" id="UP000647339">
    <property type="component" value="Unassembled WGS sequence"/>
</dbReference>
<keyword evidence="2" id="KW-1185">Reference proteome</keyword>
<reference evidence="2" key="1">
    <citation type="journal article" date="2019" name="Int. J. Syst. Evol. Microbiol.">
        <title>The Global Catalogue of Microorganisms (GCM) 10K type strain sequencing project: providing services to taxonomists for standard genome sequencing and annotation.</title>
        <authorList>
            <consortium name="The Broad Institute Genomics Platform"/>
            <consortium name="The Broad Institute Genome Sequencing Center for Infectious Disease"/>
            <person name="Wu L."/>
            <person name="Ma J."/>
        </authorList>
    </citation>
    <scope>NUCLEOTIDE SEQUENCE [LARGE SCALE GENOMIC DNA]</scope>
    <source>
        <strain evidence="2">CGMCC 1.15407</strain>
    </source>
</reference>
<organism evidence="1 2">
    <name type="scientific">Echinicola rosea</name>
    <dbReference type="NCBI Taxonomy" id="1807691"/>
    <lineage>
        <taxon>Bacteria</taxon>
        <taxon>Pseudomonadati</taxon>
        <taxon>Bacteroidota</taxon>
        <taxon>Cytophagia</taxon>
        <taxon>Cytophagales</taxon>
        <taxon>Cyclobacteriaceae</taxon>
        <taxon>Echinicola</taxon>
    </lineage>
</organism>
<protein>
    <submittedName>
        <fullName evidence="1">Uncharacterized protein</fullName>
    </submittedName>
</protein>
<proteinExistence type="predicted"/>
<evidence type="ECO:0000313" key="2">
    <source>
        <dbReference type="Proteomes" id="UP000647339"/>
    </source>
</evidence>